<name>A0A8H9GHS0_9MICO</name>
<accession>A0A8H9GHS0</accession>
<sequence length="60" mass="6230">MVTETTAKMTQYQPAMVPIIRTATPAADRTALCRAARTSPSLPVVAAGVVVVMAARSSGR</sequence>
<protein>
    <submittedName>
        <fullName evidence="1">Uncharacterized protein</fullName>
    </submittedName>
</protein>
<reference evidence="1" key="2">
    <citation type="submission" date="2020-09" db="EMBL/GenBank/DDBJ databases">
        <authorList>
            <person name="Sun Q."/>
            <person name="Ohkuma M."/>
        </authorList>
    </citation>
    <scope>NUCLEOTIDE SEQUENCE</scope>
    <source>
        <strain evidence="1">JCM 3051</strain>
    </source>
</reference>
<evidence type="ECO:0000313" key="2">
    <source>
        <dbReference type="Proteomes" id="UP000655589"/>
    </source>
</evidence>
<dbReference type="Proteomes" id="UP000655589">
    <property type="component" value="Unassembled WGS sequence"/>
</dbReference>
<reference evidence="1" key="1">
    <citation type="journal article" date="2014" name="Int. J. Syst. Evol. Microbiol.">
        <title>Complete genome sequence of Corynebacterium casei LMG S-19264T (=DSM 44701T), isolated from a smear-ripened cheese.</title>
        <authorList>
            <consortium name="US DOE Joint Genome Institute (JGI-PGF)"/>
            <person name="Walter F."/>
            <person name="Albersmeier A."/>
            <person name="Kalinowski J."/>
            <person name="Ruckert C."/>
        </authorList>
    </citation>
    <scope>NUCLEOTIDE SEQUENCE</scope>
    <source>
        <strain evidence="1">JCM 3051</strain>
    </source>
</reference>
<proteinExistence type="predicted"/>
<dbReference type="AlphaFoldDB" id="A0A8H9GHS0"/>
<comment type="caution">
    <text evidence="1">The sequence shown here is derived from an EMBL/GenBank/DDBJ whole genome shotgun (WGS) entry which is preliminary data.</text>
</comment>
<evidence type="ECO:0000313" key="1">
    <source>
        <dbReference type="EMBL" id="GGM19853.1"/>
    </source>
</evidence>
<organism evidence="1 2">
    <name type="scientific">Promicromonospora citrea</name>
    <dbReference type="NCBI Taxonomy" id="43677"/>
    <lineage>
        <taxon>Bacteria</taxon>
        <taxon>Bacillati</taxon>
        <taxon>Actinomycetota</taxon>
        <taxon>Actinomycetes</taxon>
        <taxon>Micrococcales</taxon>
        <taxon>Promicromonosporaceae</taxon>
        <taxon>Promicromonospora</taxon>
    </lineage>
</organism>
<gene>
    <name evidence="1" type="ORF">GCM10010102_14300</name>
</gene>
<dbReference type="EMBL" id="BMPT01000004">
    <property type="protein sequence ID" value="GGM19853.1"/>
    <property type="molecule type" value="Genomic_DNA"/>
</dbReference>
<keyword evidence="2" id="KW-1185">Reference proteome</keyword>